<dbReference type="EMBL" id="CP019481">
    <property type="protein sequence ID" value="UQC90621.1"/>
    <property type="molecule type" value="Genomic_DNA"/>
</dbReference>
<dbReference type="GeneID" id="73350085"/>
<dbReference type="RefSeq" id="XP_049152222.1">
    <property type="nucleotide sequence ID" value="XM_049295075.1"/>
</dbReference>
<name>A0A9Q8WPE1_9PEZI</name>
<evidence type="ECO:0000313" key="1">
    <source>
        <dbReference type="EMBL" id="UQC90621.1"/>
    </source>
</evidence>
<gene>
    <name evidence="1" type="ORF">CLUP02_16151</name>
</gene>
<reference evidence="1" key="1">
    <citation type="journal article" date="2021" name="Mol. Plant Microbe Interact.">
        <title>Complete Genome Sequence of the Plant-Pathogenic Fungus Colletotrichum lupini.</title>
        <authorList>
            <person name="Baroncelli R."/>
            <person name="Pensec F."/>
            <person name="Da Lio D."/>
            <person name="Boufleur T."/>
            <person name="Vicente I."/>
            <person name="Sarrocco S."/>
            <person name="Picot A."/>
            <person name="Baraldi E."/>
            <person name="Sukno S."/>
            <person name="Thon M."/>
            <person name="Le Floch G."/>
        </authorList>
    </citation>
    <scope>NUCLEOTIDE SEQUENCE</scope>
    <source>
        <strain evidence="1">IMI 504893</strain>
    </source>
</reference>
<accession>A0A9Q8WPE1</accession>
<organism evidence="1 2">
    <name type="scientific">Colletotrichum lupini</name>
    <dbReference type="NCBI Taxonomy" id="145971"/>
    <lineage>
        <taxon>Eukaryota</taxon>
        <taxon>Fungi</taxon>
        <taxon>Dikarya</taxon>
        <taxon>Ascomycota</taxon>
        <taxon>Pezizomycotina</taxon>
        <taxon>Sordariomycetes</taxon>
        <taxon>Hypocreomycetidae</taxon>
        <taxon>Glomerellales</taxon>
        <taxon>Glomerellaceae</taxon>
        <taxon>Colletotrichum</taxon>
        <taxon>Colletotrichum acutatum species complex</taxon>
    </lineage>
</organism>
<dbReference type="Proteomes" id="UP000830671">
    <property type="component" value="Chromosome 9"/>
</dbReference>
<dbReference type="KEGG" id="clup:CLUP02_16151"/>
<sequence>MYQVCIPPQVVQTLVRESPSDSEHVSFLHTETTPRRYKMMLEAFSLIDLSSDDTMLVSEYYEAVARLNELVEVECDQVHLHFTCTFNGREDEQTLTTCSSCRERVVEMSRLFVELWPGDWYSGHGAYIQDSLLDTIESEKASTDGMDIASMIKFRLKYSDLADSIIKDLSLPVPSNKPCGVWSKAEWEKERRKRDDESVFDRSWDLTWRKLIDGNLIPQGTVKQGPEFIRFVQYLVAAVRQREFTTKISHDEYDELIEKIIQLVKDARASNPELACHSAAVQQARVERKGLWRNTCLLKLRKNCKMECRACGFVKPKAQAGESNTCFQGLWMKNCQPS</sequence>
<dbReference type="AlphaFoldDB" id="A0A9Q8WPE1"/>
<evidence type="ECO:0000313" key="2">
    <source>
        <dbReference type="Proteomes" id="UP000830671"/>
    </source>
</evidence>
<keyword evidence="2" id="KW-1185">Reference proteome</keyword>
<proteinExistence type="predicted"/>
<protein>
    <submittedName>
        <fullName evidence="1">Uncharacterized protein</fullName>
    </submittedName>
</protein>